<protein>
    <submittedName>
        <fullName evidence="1">Uncharacterized protein</fullName>
    </submittedName>
</protein>
<dbReference type="AlphaFoldDB" id="A0AAV1VL52"/>
<organism evidence="1 2">
    <name type="scientific">Peronospora matthiolae</name>
    <dbReference type="NCBI Taxonomy" id="2874970"/>
    <lineage>
        <taxon>Eukaryota</taxon>
        <taxon>Sar</taxon>
        <taxon>Stramenopiles</taxon>
        <taxon>Oomycota</taxon>
        <taxon>Peronosporomycetes</taxon>
        <taxon>Peronosporales</taxon>
        <taxon>Peronosporaceae</taxon>
        <taxon>Peronospora</taxon>
    </lineage>
</organism>
<accession>A0AAV1VL52</accession>
<evidence type="ECO:0000313" key="2">
    <source>
        <dbReference type="Proteomes" id="UP001162060"/>
    </source>
</evidence>
<sequence length="64" mass="6841">MSGRPHRATHSRLPTRLWKLVIVSRSAVPAPRAGSGSASVLSDSIDASSLSGERTAFAFSRRFS</sequence>
<dbReference type="Proteomes" id="UP001162060">
    <property type="component" value="Unassembled WGS sequence"/>
</dbReference>
<evidence type="ECO:0000313" key="1">
    <source>
        <dbReference type="EMBL" id="CAK7946988.1"/>
    </source>
</evidence>
<comment type="caution">
    <text evidence="1">The sequence shown here is derived from an EMBL/GenBank/DDBJ whole genome shotgun (WGS) entry which is preliminary data.</text>
</comment>
<dbReference type="EMBL" id="CAKLBY020000378">
    <property type="protein sequence ID" value="CAK7946988.1"/>
    <property type="molecule type" value="Genomic_DNA"/>
</dbReference>
<gene>
    <name evidence="1" type="ORF">PM001_LOCUS32138</name>
</gene>
<reference evidence="1" key="1">
    <citation type="submission" date="2024-01" db="EMBL/GenBank/DDBJ databases">
        <authorList>
            <person name="Webb A."/>
        </authorList>
    </citation>
    <scope>NUCLEOTIDE SEQUENCE</scope>
    <source>
        <strain evidence="1">Pm1</strain>
    </source>
</reference>
<proteinExistence type="predicted"/>
<name>A0AAV1VL52_9STRA</name>